<gene>
    <name evidence="2" type="ORF">PFR002_LOCUS972</name>
</gene>
<organism evidence="2 3">
    <name type="scientific">Peronospora farinosa</name>
    <dbReference type="NCBI Taxonomy" id="134698"/>
    <lineage>
        <taxon>Eukaryota</taxon>
        <taxon>Sar</taxon>
        <taxon>Stramenopiles</taxon>
        <taxon>Oomycota</taxon>
        <taxon>Peronosporomycetes</taxon>
        <taxon>Peronosporales</taxon>
        <taxon>Peronosporaceae</taxon>
        <taxon>Peronospora</taxon>
    </lineage>
</organism>
<feature type="chain" id="PRO_5043807503" evidence="1">
    <location>
        <begin position="21"/>
        <end position="275"/>
    </location>
</feature>
<feature type="signal peptide" evidence="1">
    <location>
        <begin position="1"/>
        <end position="20"/>
    </location>
</feature>
<protein>
    <submittedName>
        <fullName evidence="2">Uncharacterized protein</fullName>
    </submittedName>
</protein>
<dbReference type="EMBL" id="CANTFK010000085">
    <property type="protein sequence ID" value="CAI5706272.1"/>
    <property type="molecule type" value="Genomic_DNA"/>
</dbReference>
<name>A0AAV0SR32_9STRA</name>
<reference evidence="2" key="1">
    <citation type="submission" date="2022-12" db="EMBL/GenBank/DDBJ databases">
        <authorList>
            <person name="Webb A."/>
        </authorList>
    </citation>
    <scope>NUCLEOTIDE SEQUENCE</scope>
    <source>
        <strain evidence="2">Pf2</strain>
    </source>
</reference>
<evidence type="ECO:0000256" key="1">
    <source>
        <dbReference type="SAM" id="SignalP"/>
    </source>
</evidence>
<keyword evidence="1" id="KW-0732">Signal</keyword>
<accession>A0AAV0SR32</accession>
<evidence type="ECO:0000313" key="2">
    <source>
        <dbReference type="EMBL" id="CAI5706272.1"/>
    </source>
</evidence>
<sequence length="275" mass="30889">MTCFPVWSFLLPLAVRIGIPFPDVFQQVIKGRWRFERTIHRVTCDFATVRGIWRLVEELDRGEKETQSRDGRDVASLLRVVSDRMLLCCKNVKDDQKSVASHLDDQLLEMEALGLTECGAQIGAVPQRVVVFTTAGRMLVKDLAVDIVSIVIKQINDLNTSSGKVQHPLLAFLVGFCAHIDLVRLTSMLEVLKMLVALYKTAAHNTVSSEHQRLRQSKQVYYIVCVALLQSGSVDSLCQQVSFDAAAIIELLKQFPMQLCSELAYEDFRVATPVH</sequence>
<dbReference type="Proteomes" id="UP001159659">
    <property type="component" value="Unassembled WGS sequence"/>
</dbReference>
<comment type="caution">
    <text evidence="2">The sequence shown here is derived from an EMBL/GenBank/DDBJ whole genome shotgun (WGS) entry which is preliminary data.</text>
</comment>
<dbReference type="AlphaFoldDB" id="A0AAV0SR32"/>
<evidence type="ECO:0000313" key="3">
    <source>
        <dbReference type="Proteomes" id="UP001159659"/>
    </source>
</evidence>
<proteinExistence type="predicted"/>